<name>A0ABZ2FQZ1_9PSED</name>
<gene>
    <name evidence="2" type="ORF">V6W80_23440</name>
</gene>
<accession>A0ABZ2FQZ1</accession>
<proteinExistence type="predicted"/>
<protein>
    <recommendedName>
        <fullName evidence="4">Secreted protein</fullName>
    </recommendedName>
</protein>
<evidence type="ECO:0000256" key="1">
    <source>
        <dbReference type="SAM" id="SignalP"/>
    </source>
</evidence>
<evidence type="ECO:0000313" key="3">
    <source>
        <dbReference type="Proteomes" id="UP001372714"/>
    </source>
</evidence>
<keyword evidence="1" id="KW-0732">Signal</keyword>
<evidence type="ECO:0008006" key="4">
    <source>
        <dbReference type="Google" id="ProtNLM"/>
    </source>
</evidence>
<dbReference type="RefSeq" id="WP_338545504.1">
    <property type="nucleotide sequence ID" value="NZ_CP145723.1"/>
</dbReference>
<sequence length="173" mass="19532">MNTTITKSAASLILVVLCSSSLAKNQSTYSKNSLCQNKENIILSFKMAQRQKLVSICVGPENSYLVYRYGNPDHVELSYPTALDIESWKRFSYNSYARASGESNDPKGSYELSFFNNDTEYFVYQDWGSGNDYEVGIIIADKGKNYKILGIPESQTGSLSRLYAFKYLTINQQ</sequence>
<dbReference type="EMBL" id="CP145723">
    <property type="protein sequence ID" value="WWM66629.1"/>
    <property type="molecule type" value="Genomic_DNA"/>
</dbReference>
<dbReference type="Proteomes" id="UP001372714">
    <property type="component" value="Chromosome"/>
</dbReference>
<organism evidence="2 3">
    <name type="scientific">Pseudomonas benzopyrenica</name>
    <dbReference type="NCBI Taxonomy" id="2993566"/>
    <lineage>
        <taxon>Bacteria</taxon>
        <taxon>Pseudomonadati</taxon>
        <taxon>Pseudomonadota</taxon>
        <taxon>Gammaproteobacteria</taxon>
        <taxon>Pseudomonadales</taxon>
        <taxon>Pseudomonadaceae</taxon>
        <taxon>Pseudomonas</taxon>
    </lineage>
</organism>
<evidence type="ECO:0000313" key="2">
    <source>
        <dbReference type="EMBL" id="WWM66629.1"/>
    </source>
</evidence>
<keyword evidence="3" id="KW-1185">Reference proteome</keyword>
<reference evidence="2 3" key="1">
    <citation type="submission" date="2024-02" db="EMBL/GenBank/DDBJ databases">
        <title>The whole genome sequence of Pseudomonas benzopyrenica MLY92.</title>
        <authorList>
            <person name="Liu Y."/>
        </authorList>
    </citation>
    <scope>NUCLEOTIDE SEQUENCE [LARGE SCALE GENOMIC DNA]</scope>
    <source>
        <strain evidence="2 3">MLY92</strain>
    </source>
</reference>
<feature type="signal peptide" evidence="1">
    <location>
        <begin position="1"/>
        <end position="23"/>
    </location>
</feature>
<feature type="chain" id="PRO_5046645806" description="Secreted protein" evidence="1">
    <location>
        <begin position="24"/>
        <end position="173"/>
    </location>
</feature>